<reference evidence="2" key="1">
    <citation type="journal article" date="2018" name="BMC Genomics">
        <title>Genomic insights into host adaptation between the wheat stripe rust pathogen (Puccinia striiformis f. sp. tritici) and the barley stripe rust pathogen (Puccinia striiformis f. sp. hordei).</title>
        <authorList>
            <person name="Xia C."/>
            <person name="Wang M."/>
            <person name="Yin C."/>
            <person name="Cornejo O.E."/>
            <person name="Hulbert S.H."/>
            <person name="Chen X."/>
        </authorList>
    </citation>
    <scope>NUCLEOTIDE SEQUENCE [LARGE SCALE GENOMIC DNA]</scope>
    <source>
        <strain evidence="2">93-210</strain>
    </source>
</reference>
<evidence type="ECO:0000313" key="1">
    <source>
        <dbReference type="EMBL" id="KAI7952123.1"/>
    </source>
</evidence>
<proteinExistence type="predicted"/>
<protein>
    <submittedName>
        <fullName evidence="1">Uncharacterized protein</fullName>
    </submittedName>
</protein>
<keyword evidence="2" id="KW-1185">Reference proteome</keyword>
<reference evidence="1 2" key="3">
    <citation type="journal article" date="2022" name="Microbiol. Spectr.">
        <title>Folding features and dynamics of 3D genome architecture in plant fungal pathogens.</title>
        <authorList>
            <person name="Xia C."/>
        </authorList>
    </citation>
    <scope>NUCLEOTIDE SEQUENCE [LARGE SCALE GENOMIC DNA]</scope>
    <source>
        <strain evidence="1 2">93-210</strain>
    </source>
</reference>
<organism evidence="1 2">
    <name type="scientific">Puccinia striiformis f. sp. tritici</name>
    <dbReference type="NCBI Taxonomy" id="168172"/>
    <lineage>
        <taxon>Eukaryota</taxon>
        <taxon>Fungi</taxon>
        <taxon>Dikarya</taxon>
        <taxon>Basidiomycota</taxon>
        <taxon>Pucciniomycotina</taxon>
        <taxon>Pucciniomycetes</taxon>
        <taxon>Pucciniales</taxon>
        <taxon>Pucciniaceae</taxon>
        <taxon>Puccinia</taxon>
    </lineage>
</organism>
<dbReference type="Proteomes" id="UP001060170">
    <property type="component" value="Chromosome 7"/>
</dbReference>
<comment type="caution">
    <text evidence="1">The sequence shown here is derived from an EMBL/GenBank/DDBJ whole genome shotgun (WGS) entry which is preliminary data.</text>
</comment>
<sequence length="936" mass="104617">MPLIHHHRKWRKARDRGRARRASLIQQTRKSRQNSYHRSARYKVSSNASWSSVSRRSSDESFGCLGHQTDEPFNPSFPTDLAKKNGDPGDQSLDCFQLKPPPKRHLKRHEEDQQQLDNTIDLTPAAGGLEGAAERRPAHVTNSSASTMEKIRFMEMVAEVDKAVGKASSQSSSSDLDHHTYHQPGPLAKDGQAGLDSDPATITFFSPIPYDDNTNIPAQRKSDEIKQTWLKDSTEEEEELYFNVDIFKSPGESTGIRPTELPVSTTPPLELQEELHAERWECLQQLERRATEASLEGLRKASLKKKGFMLIIWTLQNNSGLHQGESTERTRSISSGGRDSINHSATPLRKLSLSRQAAGESRRSKSSSYTTSHRWGSNESNKMEPIGSNNKVNPTITLSYHPTETDDFMRREKLLLRSPSVAVPPIIQGVNPAIQPRESSEYRPLGPRAMSKTSNLSRLSEVSGQTDENDVLMPLANRTAAPYVTPANPDETEVIAIPSSAFKQMVRTSNYLINRKNSSNYYFNPLIQNLKNLNYQDDLNNSNDDVTQPSLIEISLNKVNGEIGDIEPEQVAPEKVSSVTTGIKPINIPTGRPSLEGRVSVYAGSVDSNGSWGAGRFRRLSTGDGRTAPRDKRYKYMKTHPPLPAQGPSIVLPQIGTKDSTPAPPPPPSKATNPPPRKRSVSLGEAKSGYQRKLPKPPALPIKNQALMTSTRSGDHRDQGSGISMASDTYAWSPVVSSAKAWNDFKSYDWPEPPSQEEREAARAERDMRLRMTSPVDRRGAAEEPPQLYRFAGVKSQSEPSLGFLASPVHQCHHHRHHSHHHQARKLRKRSQHGFELNPSEPVPPLPPLPFLPNSSCTQSLNPRYYKPPHSLNHQISSQNHQVNKSKNFLTNIKLFWKTFITPSPHPQHPPHHPSHSQHHPQIHHSHLKSNRSSKS</sequence>
<reference evidence="2" key="2">
    <citation type="journal article" date="2018" name="Mol. Plant Microbe Interact.">
        <title>Genome sequence resources for the wheat stripe rust pathogen (Puccinia striiformis f. sp. tritici) and the barley stripe rust pathogen (Puccinia striiformis f. sp. hordei).</title>
        <authorList>
            <person name="Xia C."/>
            <person name="Wang M."/>
            <person name="Yin C."/>
            <person name="Cornejo O.E."/>
            <person name="Hulbert S.H."/>
            <person name="Chen X."/>
        </authorList>
    </citation>
    <scope>NUCLEOTIDE SEQUENCE [LARGE SCALE GENOMIC DNA]</scope>
    <source>
        <strain evidence="2">93-210</strain>
    </source>
</reference>
<name>A0ACC0EGQ6_9BASI</name>
<gene>
    <name evidence="1" type="ORF">MJO28_007807</name>
</gene>
<accession>A0ACC0EGQ6</accession>
<dbReference type="EMBL" id="CM045871">
    <property type="protein sequence ID" value="KAI7952123.1"/>
    <property type="molecule type" value="Genomic_DNA"/>
</dbReference>
<evidence type="ECO:0000313" key="2">
    <source>
        <dbReference type="Proteomes" id="UP001060170"/>
    </source>
</evidence>